<keyword evidence="2" id="KW-1185">Reference proteome</keyword>
<dbReference type="Proteomes" id="UP000647017">
    <property type="component" value="Unassembled WGS sequence"/>
</dbReference>
<reference evidence="1 2" key="1">
    <citation type="submission" date="2021-01" db="EMBL/GenBank/DDBJ databases">
        <title>Whole genome shotgun sequence of Verrucosispora andamanensis NBRC 109075.</title>
        <authorList>
            <person name="Komaki H."/>
            <person name="Tamura T."/>
        </authorList>
    </citation>
    <scope>NUCLEOTIDE SEQUENCE [LARGE SCALE GENOMIC DNA]</scope>
    <source>
        <strain evidence="1 2">NBRC 109075</strain>
    </source>
</reference>
<protein>
    <submittedName>
        <fullName evidence="1">Uncharacterized protein</fullName>
    </submittedName>
</protein>
<proteinExistence type="predicted"/>
<name>A0ABQ4I200_9ACTN</name>
<dbReference type="EMBL" id="BOOZ01000040">
    <property type="protein sequence ID" value="GIJ11927.1"/>
    <property type="molecule type" value="Genomic_DNA"/>
</dbReference>
<organism evidence="1 2">
    <name type="scientific">Micromonospora andamanensis</name>
    <dbReference type="NCBI Taxonomy" id="1287068"/>
    <lineage>
        <taxon>Bacteria</taxon>
        <taxon>Bacillati</taxon>
        <taxon>Actinomycetota</taxon>
        <taxon>Actinomycetes</taxon>
        <taxon>Micromonosporales</taxon>
        <taxon>Micromonosporaceae</taxon>
        <taxon>Micromonospora</taxon>
    </lineage>
</organism>
<evidence type="ECO:0000313" key="2">
    <source>
        <dbReference type="Proteomes" id="UP000647017"/>
    </source>
</evidence>
<gene>
    <name evidence="1" type="ORF">Van01_51410</name>
</gene>
<comment type="caution">
    <text evidence="1">The sequence shown here is derived from an EMBL/GenBank/DDBJ whole genome shotgun (WGS) entry which is preliminary data.</text>
</comment>
<evidence type="ECO:0000313" key="1">
    <source>
        <dbReference type="EMBL" id="GIJ11927.1"/>
    </source>
</evidence>
<sequence>MILGVTATAGGAVGLLTTTEPTLARGSWPVRTETCCPIEALTVDDEGGIWTAHGEAGWNSLQGSGPVRWAADGTRLWGFDVACHEAVVNATRDATWSYSWPTGLTCFRERCPRAV</sequence>
<accession>A0ABQ4I200</accession>